<accession>A0A2K8UDI4</accession>
<dbReference type="Proteomes" id="UP000232638">
    <property type="component" value="Chromosome"/>
</dbReference>
<dbReference type="EMBL" id="CP020370">
    <property type="protein sequence ID" value="AUB83151.1"/>
    <property type="molecule type" value="Genomic_DNA"/>
</dbReference>
<protein>
    <submittedName>
        <fullName evidence="1">Uncharacterized protein</fullName>
    </submittedName>
</protein>
<dbReference type="KEGG" id="tsy:THSYN_20870"/>
<name>A0A2K8UDI4_9GAMM</name>
<evidence type="ECO:0000313" key="1">
    <source>
        <dbReference type="EMBL" id="AUB83151.1"/>
    </source>
</evidence>
<gene>
    <name evidence="1" type="ORF">THSYN_20870</name>
</gene>
<organism evidence="1 2">
    <name type="scientific">Candidatus Thiodictyon syntrophicum</name>
    <dbReference type="NCBI Taxonomy" id="1166950"/>
    <lineage>
        <taxon>Bacteria</taxon>
        <taxon>Pseudomonadati</taxon>
        <taxon>Pseudomonadota</taxon>
        <taxon>Gammaproteobacteria</taxon>
        <taxon>Chromatiales</taxon>
        <taxon>Chromatiaceae</taxon>
        <taxon>Thiodictyon</taxon>
    </lineage>
</organism>
<proteinExistence type="predicted"/>
<keyword evidence="2" id="KW-1185">Reference proteome</keyword>
<dbReference type="AlphaFoldDB" id="A0A2K8UDI4"/>
<sequence>MKIICEIGPILNTLASASQGKRCLRLENDWKTVVATIEDIAIFRDAHPEGVYLGHRGASYRIKRYVGNWDLATWTSPTGIVLGKYMKGLKYIEVSKEEPTVATRGRWNDSFKLDEPKDLPNDCDYPANRTLTFGIFTFIRKFDGYQEIDLRGRAKTKTVSLAEIARRFVEAMEDGDDFPFLHNFSYRTKGWKWVVSRVIDASARNTLAPILGPLLQGFFCDAVECSQCDLQATLDAQTGELRVVDGTPGGNGLSEALLTDGRVASALKAAAKQVKAQGRKSAKSFRRYLAEECRIDSEIAAKEIVDAIEHMARAWNG</sequence>
<evidence type="ECO:0000313" key="2">
    <source>
        <dbReference type="Proteomes" id="UP000232638"/>
    </source>
</evidence>
<reference evidence="1 2" key="1">
    <citation type="submission" date="2017-03" db="EMBL/GenBank/DDBJ databases">
        <title>Complete genome sequence of Candidatus 'Thiodictyon syntrophicum' sp. nov. strain Cad16T, a photolithoautotroph purple sulfur bacterium isolated from an alpine meromictic lake.</title>
        <authorList>
            <person name="Luedin S.M."/>
            <person name="Pothier J.F."/>
            <person name="Danza F."/>
            <person name="Storelli N."/>
            <person name="Wittwer M."/>
            <person name="Tonolla M."/>
        </authorList>
    </citation>
    <scope>NUCLEOTIDE SEQUENCE [LARGE SCALE GENOMIC DNA]</scope>
    <source>
        <strain evidence="1 2">Cad16T</strain>
    </source>
</reference>